<keyword evidence="4" id="KW-1185">Reference proteome</keyword>
<accession>A0A1A8YYK4</accession>
<evidence type="ECO:0000313" key="4">
    <source>
        <dbReference type="Proteomes" id="UP000078555"/>
    </source>
</evidence>
<dbReference type="Proteomes" id="UP000078550">
    <property type="component" value="Unassembled WGS sequence"/>
</dbReference>
<proteinExistence type="predicted"/>
<dbReference type="EMBL" id="FLRE01000128">
    <property type="protein sequence ID" value="SBT37318.1"/>
    <property type="molecule type" value="Genomic_DNA"/>
</dbReference>
<reference evidence="1" key="1">
    <citation type="submission" date="2016-05" db="EMBL/GenBank/DDBJ databases">
        <authorList>
            <person name="Lavstsen T."/>
            <person name="Jespersen J.S."/>
        </authorList>
    </citation>
    <scope>NUCLEOTIDE SEQUENCE [LARGE SCALE GENOMIC DNA]</scope>
</reference>
<sequence>MPKERRQGKMRRAILKHVGSKKRLVVKNDNLLALLNSRSSTTARVINAEGNVYAPCGKSEEGKNPIIVQKSSYMIDSCKISELVNILNLYIKLKNEDNIELLKNVCVNLLMNKEKLRYHDILTLLKKFSIIKCKNYFLFSYFKDILMENLHTLTCDNLVDIYFSFTNLNYFHYNFFFLIEKKLFHNFHMLDLKKLIYLIQCFNKKKLITKNYLTILLYSISKNVHNFNTFQISVIFRFFKNFQISNSVLISSLIHHFNQNINLDDDPKHVALFYNFLSYVHKKCRKGYQYLKMEKELIGVIKQFKMCYQEDDIPRDTTFDVDKKGGILCNVPVRVTANVQGEMQGEKENTENGILKKKLYELERDCLFKSTELERLKDQTNLLKRNAYNLNLMYSVNNTLKNIETITRKKLKSMSAESLCIVSSSLSNISKNKLLLEKIAEEVGKQSTKLSPMLVSFFLLSFSKASHKHGSLIYYSLQFFYKYSKFFNINEVGLMCKGLHNFAIKENEFIHALNEFVLDNISGCSDICQEKQEWGSSSGESNIRGGSTLVEGIGDCLNYDRKDIPGGDNSVEKLFYEVERRIDKNIERRNYEDHFTNLKMVHLEEDKKQQKDTQKLGGYENRAYDKFVNFSYIDYENIKKNNYYPNNLYNIKTGNSVYINNVIYILEYYALNLVSVNNILDSFCDIFLKSNLNYILYARIFYSFYTLQYQGNKVYELIEKFNNYQPLYQFMYNEKHMMKLLQSLVFYYENKKEEDKMGDIYFYVMSKSYFSFIFNFSKYILTFLFIKNNNYVLHNFLVHIGDISLGETDYMFLHKPNNLY</sequence>
<name>A0A1A8YYK4_PLAOA</name>
<dbReference type="EMBL" id="FLRD01000100">
    <property type="protein sequence ID" value="SBT36806.1"/>
    <property type="molecule type" value="Genomic_DNA"/>
</dbReference>
<evidence type="ECO:0000313" key="3">
    <source>
        <dbReference type="Proteomes" id="UP000078550"/>
    </source>
</evidence>
<protein>
    <submittedName>
        <fullName evidence="1">Uncharacterized protein</fullName>
    </submittedName>
</protein>
<evidence type="ECO:0000313" key="1">
    <source>
        <dbReference type="EMBL" id="SBT36806.1"/>
    </source>
</evidence>
<evidence type="ECO:0000313" key="2">
    <source>
        <dbReference type="EMBL" id="SBT37318.1"/>
    </source>
</evidence>
<reference evidence="3 4" key="2">
    <citation type="submission" date="2016-05" db="EMBL/GenBank/DDBJ databases">
        <authorList>
            <person name="Naeem Raeece"/>
        </authorList>
    </citation>
    <scope>NUCLEOTIDE SEQUENCE [LARGE SCALE GENOMIC DNA]</scope>
</reference>
<dbReference type="AlphaFoldDB" id="A0A1A8YYK4"/>
<organism evidence="1 4">
    <name type="scientific">Plasmodium ovale wallikeri</name>
    <dbReference type="NCBI Taxonomy" id="864142"/>
    <lineage>
        <taxon>Eukaryota</taxon>
        <taxon>Sar</taxon>
        <taxon>Alveolata</taxon>
        <taxon>Apicomplexa</taxon>
        <taxon>Aconoidasida</taxon>
        <taxon>Haemosporida</taxon>
        <taxon>Plasmodiidae</taxon>
        <taxon>Plasmodium</taxon>
        <taxon>Plasmodium (Plasmodium)</taxon>
    </lineage>
</organism>
<gene>
    <name evidence="1" type="ORF">POVWA1_034400</name>
    <name evidence="2" type="ORF">POVWA2_033550</name>
</gene>
<dbReference type="Proteomes" id="UP000078555">
    <property type="component" value="Unassembled WGS sequence"/>
</dbReference>